<feature type="transmembrane region" description="Helical" evidence="8">
    <location>
        <begin position="70"/>
        <end position="91"/>
    </location>
</feature>
<feature type="compositionally biased region" description="Basic residues" evidence="7">
    <location>
        <begin position="535"/>
        <end position="545"/>
    </location>
</feature>
<dbReference type="PANTHER" id="PTHR24241:SF76">
    <property type="entry name" value="NEUROPEPTIDE SIFAMIDE RECEPTOR"/>
    <property type="match status" value="1"/>
</dbReference>
<evidence type="ECO:0000256" key="1">
    <source>
        <dbReference type="ARBA" id="ARBA00004651"/>
    </source>
</evidence>
<gene>
    <name evidence="10" type="ORF">BOX15_Mlig026973g1</name>
</gene>
<dbReference type="Proteomes" id="UP000215902">
    <property type="component" value="Unassembled WGS sequence"/>
</dbReference>
<dbReference type="CDD" id="cd00637">
    <property type="entry name" value="7tm_classA_rhodopsin-like"/>
    <property type="match status" value="1"/>
</dbReference>
<evidence type="ECO:0000256" key="6">
    <source>
        <dbReference type="ARBA" id="ARBA00023170"/>
    </source>
</evidence>
<dbReference type="InterPro" id="IPR017452">
    <property type="entry name" value="GPCR_Rhodpsn_7TM"/>
</dbReference>
<evidence type="ECO:0000256" key="8">
    <source>
        <dbReference type="SAM" id="Phobius"/>
    </source>
</evidence>
<feature type="transmembrane region" description="Helical" evidence="8">
    <location>
        <begin position="141"/>
        <end position="165"/>
    </location>
</feature>
<evidence type="ECO:0000256" key="7">
    <source>
        <dbReference type="SAM" id="MobiDB-lite"/>
    </source>
</evidence>
<feature type="transmembrane region" description="Helical" evidence="8">
    <location>
        <begin position="188"/>
        <end position="209"/>
    </location>
</feature>
<feature type="compositionally biased region" description="Low complexity" evidence="7">
    <location>
        <begin position="427"/>
        <end position="445"/>
    </location>
</feature>
<reference evidence="10 11" key="1">
    <citation type="submission" date="2017-06" db="EMBL/GenBank/DDBJ databases">
        <title>A platform for efficient transgenesis in Macrostomum lignano, a flatworm model organism for stem cell research.</title>
        <authorList>
            <person name="Berezikov E."/>
        </authorList>
    </citation>
    <scope>NUCLEOTIDE SEQUENCE [LARGE SCALE GENOMIC DNA]</scope>
    <source>
        <strain evidence="10">DV1</strain>
        <tissue evidence="10">Whole organism</tissue>
    </source>
</reference>
<evidence type="ECO:0000256" key="2">
    <source>
        <dbReference type="ARBA" id="ARBA00022475"/>
    </source>
</evidence>
<organism evidence="10 11">
    <name type="scientific">Macrostomum lignano</name>
    <dbReference type="NCBI Taxonomy" id="282301"/>
    <lineage>
        <taxon>Eukaryota</taxon>
        <taxon>Metazoa</taxon>
        <taxon>Spiralia</taxon>
        <taxon>Lophotrochozoa</taxon>
        <taxon>Platyhelminthes</taxon>
        <taxon>Rhabditophora</taxon>
        <taxon>Macrostomorpha</taxon>
        <taxon>Macrostomida</taxon>
        <taxon>Macrostomidae</taxon>
        <taxon>Macrostomum</taxon>
    </lineage>
</organism>
<evidence type="ECO:0000313" key="11">
    <source>
        <dbReference type="Proteomes" id="UP000215902"/>
    </source>
</evidence>
<feature type="transmembrane region" description="Helical" evidence="8">
    <location>
        <begin position="34"/>
        <end position="58"/>
    </location>
</feature>
<dbReference type="PRINTS" id="PR00237">
    <property type="entry name" value="GPCRRHODOPSN"/>
</dbReference>
<feature type="transmembrane region" description="Helical" evidence="8">
    <location>
        <begin position="103"/>
        <end position="129"/>
    </location>
</feature>
<feature type="transmembrane region" description="Helical" evidence="8">
    <location>
        <begin position="313"/>
        <end position="337"/>
    </location>
</feature>
<feature type="domain" description="G-protein coupled receptors family 1 profile" evidence="9">
    <location>
        <begin position="47"/>
        <end position="333"/>
    </location>
</feature>
<dbReference type="GO" id="GO:0032870">
    <property type="term" value="P:cellular response to hormone stimulus"/>
    <property type="evidence" value="ECO:0007669"/>
    <property type="project" value="TreeGrafter"/>
</dbReference>
<keyword evidence="2" id="KW-1003">Cell membrane</keyword>
<dbReference type="InterPro" id="IPR000276">
    <property type="entry name" value="GPCR_Rhodpsn"/>
</dbReference>
<comment type="caution">
    <text evidence="10">The sequence shown here is derived from an EMBL/GenBank/DDBJ whole genome shotgun (WGS) entry which is preliminary data.</text>
</comment>
<feature type="region of interest" description="Disordered" evidence="7">
    <location>
        <begin position="385"/>
        <end position="445"/>
    </location>
</feature>
<evidence type="ECO:0000256" key="3">
    <source>
        <dbReference type="ARBA" id="ARBA00022692"/>
    </source>
</evidence>
<feature type="compositionally biased region" description="Pro residues" evidence="7">
    <location>
        <begin position="389"/>
        <end position="401"/>
    </location>
</feature>
<evidence type="ECO:0000259" key="9">
    <source>
        <dbReference type="PROSITE" id="PS50262"/>
    </source>
</evidence>
<dbReference type="GO" id="GO:0005886">
    <property type="term" value="C:plasma membrane"/>
    <property type="evidence" value="ECO:0007669"/>
    <property type="project" value="UniProtKB-SubCell"/>
</dbReference>
<comment type="subcellular location">
    <subcellularLocation>
        <location evidence="1">Cell membrane</location>
        <topology evidence="1">Multi-pass membrane protein</topology>
    </subcellularLocation>
</comment>
<feature type="region of interest" description="Disordered" evidence="7">
    <location>
        <begin position="459"/>
        <end position="545"/>
    </location>
</feature>
<dbReference type="EMBL" id="NIVC01001167">
    <property type="protein sequence ID" value="PAA71361.1"/>
    <property type="molecule type" value="Genomic_DNA"/>
</dbReference>
<keyword evidence="11" id="KW-1185">Reference proteome</keyword>
<dbReference type="PANTHER" id="PTHR24241">
    <property type="entry name" value="NEUROPEPTIDE RECEPTOR-RELATED G-PROTEIN COUPLED RECEPTOR"/>
    <property type="match status" value="1"/>
</dbReference>
<feature type="compositionally biased region" description="Pro residues" evidence="7">
    <location>
        <begin position="495"/>
        <end position="507"/>
    </location>
</feature>
<dbReference type="Pfam" id="PF00001">
    <property type="entry name" value="7tm_1"/>
    <property type="match status" value="1"/>
</dbReference>
<dbReference type="Gene3D" id="1.20.1070.10">
    <property type="entry name" value="Rhodopsin 7-helix transmembrane proteins"/>
    <property type="match status" value="1"/>
</dbReference>
<keyword evidence="3 8" id="KW-0812">Transmembrane</keyword>
<accession>A0A267FC55</accession>
<keyword evidence="4 8" id="KW-1133">Transmembrane helix</keyword>
<sequence>MASATQAPEVMMSVNGGASSRDEPSITLSRYSEYGLLICIGIVGIIGNFGIALVILFVRRLRKAANAFMFHHCLLDLLKSLYCLIFANSLLHDQEPMFCNLLGGSFIVCVTSTAFNILAMVMSEAYVFADLSAGVKDSGNYCCILFSISTIWFASIILNLGVAFLPGNPSYIQKVGHCTFSYGETRNYVLHVLWIILVTFAMSLAIMYLKKLRQDIKSNSTSGVLQSDLLRIIRQSIAGPSDLSPSGHPQLQHQMMADQCVDDVAERALLKKVERFAMTKLYTLLLMTALFVLFWYPLFILTLVDPNFHGQPVAYKALTIFACCNAAVNPFVFICLISKRGCCRTEMPRLRLAKGNRELFQEPGGIATLNRYGRGSRSKKNILQAEMQSPPPPPPPPPPVHQPVATLMQSGSFDDSRGRASFRHQHSSSSLRQSHHQQQQHPQHSLISDAADHPGIYNEYFAMHPLPPPPPHSVPPPPRPRPPTCTAWSPSSGRSPPPPPMPPPPPHRGWREPRRQLQPQVRGDTCSSSSSSSSRGRKGTCGHRRLVRSRHCRIARLSSKAHAVI</sequence>
<keyword evidence="5 8" id="KW-0472">Membrane</keyword>
<feature type="compositionally biased region" description="Pro residues" evidence="7">
    <location>
        <begin position="465"/>
        <end position="483"/>
    </location>
</feature>
<evidence type="ECO:0000256" key="5">
    <source>
        <dbReference type="ARBA" id="ARBA00023136"/>
    </source>
</evidence>
<proteinExistence type="predicted"/>
<evidence type="ECO:0000313" key="10">
    <source>
        <dbReference type="EMBL" id="PAA71361.1"/>
    </source>
</evidence>
<dbReference type="SUPFAM" id="SSF81321">
    <property type="entry name" value="Family A G protein-coupled receptor-like"/>
    <property type="match status" value="1"/>
</dbReference>
<dbReference type="OrthoDB" id="10037292at2759"/>
<dbReference type="STRING" id="282301.A0A267FC55"/>
<feature type="transmembrane region" description="Helical" evidence="8">
    <location>
        <begin position="281"/>
        <end position="301"/>
    </location>
</feature>
<keyword evidence="6" id="KW-0675">Receptor</keyword>
<dbReference type="GO" id="GO:0004930">
    <property type="term" value="F:G protein-coupled receptor activity"/>
    <property type="evidence" value="ECO:0007669"/>
    <property type="project" value="InterPro"/>
</dbReference>
<protein>
    <recommendedName>
        <fullName evidence="9">G-protein coupled receptors family 1 profile domain-containing protein</fullName>
    </recommendedName>
</protein>
<dbReference type="AlphaFoldDB" id="A0A267FC55"/>
<evidence type="ECO:0000256" key="4">
    <source>
        <dbReference type="ARBA" id="ARBA00022989"/>
    </source>
</evidence>
<dbReference type="PROSITE" id="PS50262">
    <property type="entry name" value="G_PROTEIN_RECEP_F1_2"/>
    <property type="match status" value="1"/>
</dbReference>
<dbReference type="GO" id="GO:0042277">
    <property type="term" value="F:peptide binding"/>
    <property type="evidence" value="ECO:0007669"/>
    <property type="project" value="TreeGrafter"/>
</dbReference>
<name>A0A267FC55_9PLAT</name>